<dbReference type="Gene3D" id="2.60.40.1180">
    <property type="entry name" value="Golgi alpha-mannosidase II"/>
    <property type="match status" value="1"/>
</dbReference>
<dbReference type="EMBL" id="NPEX01000293">
    <property type="protein sequence ID" value="RAI39374.1"/>
    <property type="molecule type" value="Genomic_DNA"/>
</dbReference>
<feature type="compositionally biased region" description="Basic and acidic residues" evidence="5">
    <location>
        <begin position="29"/>
        <end position="38"/>
    </location>
</feature>
<dbReference type="GO" id="GO:0016020">
    <property type="term" value="C:membrane"/>
    <property type="evidence" value="ECO:0007669"/>
    <property type="project" value="GOC"/>
</dbReference>
<evidence type="ECO:0000313" key="9">
    <source>
        <dbReference type="Proteomes" id="UP000249130"/>
    </source>
</evidence>
<dbReference type="GO" id="GO:0004348">
    <property type="term" value="F:glucosylceramidase activity"/>
    <property type="evidence" value="ECO:0007669"/>
    <property type="project" value="InterPro"/>
</dbReference>
<feature type="region of interest" description="Disordered" evidence="5">
    <location>
        <begin position="20"/>
        <end position="39"/>
    </location>
</feature>
<organism evidence="8 9">
    <name type="scientific">Rhodoplanes roseus</name>
    <dbReference type="NCBI Taxonomy" id="29409"/>
    <lineage>
        <taxon>Bacteria</taxon>
        <taxon>Pseudomonadati</taxon>
        <taxon>Pseudomonadota</taxon>
        <taxon>Alphaproteobacteria</taxon>
        <taxon>Hyphomicrobiales</taxon>
        <taxon>Nitrobacteraceae</taxon>
        <taxon>Rhodoplanes</taxon>
    </lineage>
</organism>
<name>A0A327KN21_9BRAD</name>
<dbReference type="InterPro" id="IPR017853">
    <property type="entry name" value="GH"/>
</dbReference>
<dbReference type="SUPFAM" id="SSF51445">
    <property type="entry name" value="(Trans)glycosidases"/>
    <property type="match status" value="1"/>
</dbReference>
<evidence type="ECO:0000256" key="1">
    <source>
        <dbReference type="ARBA" id="ARBA00005382"/>
    </source>
</evidence>
<evidence type="ECO:0000259" key="7">
    <source>
        <dbReference type="Pfam" id="PF17189"/>
    </source>
</evidence>
<comment type="caution">
    <text evidence="8">The sequence shown here is derived from an EMBL/GenBank/DDBJ whole genome shotgun (WGS) entry which is preliminary data.</text>
</comment>
<protein>
    <submittedName>
        <fullName evidence="8">Glucosylceramidase</fullName>
    </submittedName>
</protein>
<gene>
    <name evidence="8" type="ORF">CH341_25970</name>
</gene>
<comment type="similarity">
    <text evidence="1 4">Belongs to the glycosyl hydrolase 30 family.</text>
</comment>
<dbReference type="RefSeq" id="WP_111421895.1">
    <property type="nucleotide sequence ID" value="NZ_NPEX01000293.1"/>
</dbReference>
<dbReference type="OrthoDB" id="9806701at2"/>
<reference evidence="8 9" key="1">
    <citation type="submission" date="2017-07" db="EMBL/GenBank/DDBJ databases">
        <title>Draft Genome Sequences of Select Purple Nonsulfur Bacteria.</title>
        <authorList>
            <person name="Lasarre B."/>
            <person name="Mckinlay J.B."/>
        </authorList>
    </citation>
    <scope>NUCLEOTIDE SEQUENCE [LARGE SCALE GENOMIC DNA]</scope>
    <source>
        <strain evidence="8 9">DSM 5909</strain>
    </source>
</reference>
<evidence type="ECO:0000256" key="4">
    <source>
        <dbReference type="RuleBase" id="RU361188"/>
    </source>
</evidence>
<proteinExistence type="inferred from homology"/>
<evidence type="ECO:0000256" key="2">
    <source>
        <dbReference type="ARBA" id="ARBA00022729"/>
    </source>
</evidence>
<keyword evidence="2" id="KW-0732">Signal</keyword>
<evidence type="ECO:0000256" key="5">
    <source>
        <dbReference type="SAM" id="MobiDB-lite"/>
    </source>
</evidence>
<keyword evidence="3 4" id="KW-0378">Hydrolase</keyword>
<dbReference type="InterPro" id="IPR033452">
    <property type="entry name" value="GH30_C"/>
</dbReference>
<dbReference type="InterPro" id="IPR001139">
    <property type="entry name" value="Glyco_hydro_30"/>
</dbReference>
<dbReference type="PANTHER" id="PTHR11069">
    <property type="entry name" value="GLUCOSYLCERAMIDASE"/>
    <property type="match status" value="1"/>
</dbReference>
<dbReference type="Pfam" id="PF17189">
    <property type="entry name" value="Glyco_hydro_30C"/>
    <property type="match status" value="1"/>
</dbReference>
<dbReference type="InterPro" id="IPR033453">
    <property type="entry name" value="Glyco_hydro_30_TIM-barrel"/>
</dbReference>
<dbReference type="GO" id="GO:0006680">
    <property type="term" value="P:glucosylceramide catabolic process"/>
    <property type="evidence" value="ECO:0007669"/>
    <property type="project" value="TreeGrafter"/>
</dbReference>
<dbReference type="Proteomes" id="UP000249130">
    <property type="component" value="Unassembled WGS sequence"/>
</dbReference>
<accession>A0A327KN21</accession>
<dbReference type="AlphaFoldDB" id="A0A327KN21"/>
<evidence type="ECO:0000313" key="8">
    <source>
        <dbReference type="EMBL" id="RAI39374.1"/>
    </source>
</evidence>
<evidence type="ECO:0000259" key="6">
    <source>
        <dbReference type="Pfam" id="PF02055"/>
    </source>
</evidence>
<evidence type="ECO:0000256" key="3">
    <source>
        <dbReference type="ARBA" id="ARBA00022801"/>
    </source>
</evidence>
<keyword evidence="4" id="KW-0326">Glycosidase</keyword>
<dbReference type="Gene3D" id="3.20.20.80">
    <property type="entry name" value="Glycosidases"/>
    <property type="match status" value="1"/>
</dbReference>
<feature type="domain" description="Glycosyl hydrolase family 30 beta sandwich" evidence="7">
    <location>
        <begin position="388"/>
        <end position="447"/>
    </location>
</feature>
<feature type="domain" description="Glycosyl hydrolase family 30 TIM-barrel" evidence="6">
    <location>
        <begin position="53"/>
        <end position="385"/>
    </location>
</feature>
<keyword evidence="9" id="KW-1185">Reference proteome</keyword>
<dbReference type="PANTHER" id="PTHR11069:SF23">
    <property type="entry name" value="LYSOSOMAL ACID GLUCOSYLCERAMIDASE"/>
    <property type="match status" value="1"/>
</dbReference>
<dbReference type="Pfam" id="PF02055">
    <property type="entry name" value="Glyco_hydro_30"/>
    <property type="match status" value="1"/>
</dbReference>
<sequence>MDDAEAGAFTVETWTTTADRSRLLAPRRGRPENSDRPADAVLDVRPAERHQVIDGFGFALTGGSAELIRGLAPDDRKALLIELFSTLGGGIGISLLRIGIGATDLSRTAFSLDDCPPGETDPELTRFSLDAGDADVVPLLKEILAIGPGVRVLATPWSAPPWMKTNGSFVAGSLRPECYRSYAAYLVAFVRGMRARGIPVVALTPQNEPLNVKNEPSMIMTAAEQAAFIGDHLGPALRDAGLGDVELFCHDHNCDRPDYPLAVLADPRAKTFVSGVAWHLYAGTPDVLGTVAARHPGLKMYLTEQWVGDDGSFGGDLAWHVRNVLVGTIRNGGRAVLEWNLAGDPAHGPHTPRGSAHCVGALTIDGADIVRNVSYYVIAHLARFVPPGSVRVFSTAVEALPNVAFATPDGRLVLLVLNDRGEETRFDIRCDGRTARQTLAAGAVATCVWPAAAGRSAVGA</sequence>
<dbReference type="InterPro" id="IPR013780">
    <property type="entry name" value="Glyco_hydro_b"/>
</dbReference>